<feature type="domain" description="3'-5' exoribonuclease Rv2179c-like" evidence="1">
    <location>
        <begin position="4"/>
        <end position="169"/>
    </location>
</feature>
<dbReference type="AlphaFoldDB" id="A0A383F001"/>
<dbReference type="Gene3D" id="3.30.420.10">
    <property type="entry name" value="Ribonuclease H-like superfamily/Ribonuclease H"/>
    <property type="match status" value="1"/>
</dbReference>
<reference evidence="2" key="1">
    <citation type="submission" date="2018-05" db="EMBL/GenBank/DDBJ databases">
        <authorList>
            <person name="Lanie J.A."/>
            <person name="Ng W.-L."/>
            <person name="Kazmierczak K.M."/>
            <person name="Andrzejewski T.M."/>
            <person name="Davidsen T.M."/>
            <person name="Wayne K.J."/>
            <person name="Tettelin H."/>
            <person name="Glass J.I."/>
            <person name="Rusch D."/>
            <person name="Podicherti R."/>
            <person name="Tsui H.-C.T."/>
            <person name="Winkler M.E."/>
        </authorList>
    </citation>
    <scope>NUCLEOTIDE SEQUENCE</scope>
</reference>
<dbReference type="EMBL" id="UINC01230156">
    <property type="protein sequence ID" value="SVE62164.1"/>
    <property type="molecule type" value="Genomic_DNA"/>
</dbReference>
<protein>
    <recommendedName>
        <fullName evidence="1">3'-5' exoribonuclease Rv2179c-like domain-containing protein</fullName>
    </recommendedName>
</protein>
<evidence type="ECO:0000313" key="2">
    <source>
        <dbReference type="EMBL" id="SVE62164.1"/>
    </source>
</evidence>
<dbReference type="GO" id="GO:0003676">
    <property type="term" value="F:nucleic acid binding"/>
    <property type="evidence" value="ECO:0007669"/>
    <property type="project" value="InterPro"/>
</dbReference>
<sequence length="178" mass="20589">MTVHAMIDLETFGTNPDCVITSMGAIKFSPFNDEEPHDPLYIKAEVEQQTEMGRTIDDSTMAWWAKQDSKVRDEAFSEDGRINLEEMTTQLNKFLVGVDKIWCQGPAFDMVILEDLYKQLGKPTPWQFWQVRDSRTLFGLMPSDPRKEIQEDLHNALADCYYQAKCVQKTFKHFGIVK</sequence>
<dbReference type="SUPFAM" id="SSF53098">
    <property type="entry name" value="Ribonuclease H-like"/>
    <property type="match status" value="1"/>
</dbReference>
<dbReference type="InterPro" id="IPR012337">
    <property type="entry name" value="RNaseH-like_sf"/>
</dbReference>
<organism evidence="2">
    <name type="scientific">marine metagenome</name>
    <dbReference type="NCBI Taxonomy" id="408172"/>
    <lineage>
        <taxon>unclassified sequences</taxon>
        <taxon>metagenomes</taxon>
        <taxon>ecological metagenomes</taxon>
    </lineage>
</organism>
<evidence type="ECO:0000259" key="1">
    <source>
        <dbReference type="Pfam" id="PF16473"/>
    </source>
</evidence>
<proteinExistence type="predicted"/>
<accession>A0A383F001</accession>
<gene>
    <name evidence="2" type="ORF">METZ01_LOCUS515018</name>
</gene>
<dbReference type="Pfam" id="PF16473">
    <property type="entry name" value="Rv2179c-like"/>
    <property type="match status" value="1"/>
</dbReference>
<dbReference type="InterPro" id="IPR033390">
    <property type="entry name" value="Rv2179c-like"/>
</dbReference>
<dbReference type="InterPro" id="IPR036397">
    <property type="entry name" value="RNaseH_sf"/>
</dbReference>
<name>A0A383F001_9ZZZZ</name>